<evidence type="ECO:0000313" key="2">
    <source>
        <dbReference type="EMBL" id="QHS81862.1"/>
    </source>
</evidence>
<protein>
    <submittedName>
        <fullName evidence="2">Uncharacterized protein</fullName>
    </submittedName>
</protein>
<feature type="compositionally biased region" description="Low complexity" evidence="1">
    <location>
        <begin position="1"/>
        <end position="17"/>
    </location>
</feature>
<dbReference type="AlphaFoldDB" id="A0A6C0AQ94"/>
<dbReference type="EMBL" id="MN740760">
    <property type="protein sequence ID" value="QHS81862.1"/>
    <property type="molecule type" value="Genomic_DNA"/>
</dbReference>
<reference evidence="2" key="1">
    <citation type="journal article" date="2020" name="Nature">
        <title>Giant virus diversity and host interactions through global metagenomics.</title>
        <authorList>
            <person name="Schulz F."/>
            <person name="Roux S."/>
            <person name="Paez-Espino D."/>
            <person name="Jungbluth S."/>
            <person name="Walsh D.A."/>
            <person name="Denef V.J."/>
            <person name="McMahon K.D."/>
            <person name="Konstantinidis K.T."/>
            <person name="Eloe-Fadrosh E.A."/>
            <person name="Kyrpides N.C."/>
            <person name="Woyke T."/>
        </authorList>
    </citation>
    <scope>NUCLEOTIDE SEQUENCE</scope>
    <source>
        <strain evidence="2">GVMAG-S-1101164-72</strain>
    </source>
</reference>
<name>A0A6C0AQ94_9ZZZZ</name>
<sequence>MSISSSLSNSVSASSSSTVTHTPKPWSIAIFERERSHLTNFVKDKVLHLLDDTETRRIIIRAPVKSGKRELAEYMALRDMMSGDSTRCHAFLSAWHRIADEEQRKELAEHNLKVFPITKQKDVEAYMIWNRAQIRAGKKIVNHLDECDHGSGQRQVLSKIWRQVRDNVNVTNILYSATPEEVCFSSEIDDSEHNDMMDEMVAGHRVDYIPPEGYCGPGHFLDAGLVYEAKPFFENTETSCRITEQGCEIISGLRASIESHSRRNIIILRLSYIMTTGSKDQRKENKAIYQFLRNLSKFPELEGIKIVADKGDKFNNIPGLTPQIIDWSNRNYWDLITDRHPLIYVIDQTSTRSTEWTCHDRIFATHDFRNNITFSVVSQAQERVNHYAQKYGSFQPIRVYGSLKTFQLSAGRIDYDTYLKNEWKKQKVDRRSAGGAELYKVINAATRVLHPSYPSPLSPAAADQALQALGCLGTSILSERVTGTVKTVPTIRATFHRCDRESFGALATTLVEGRTFQNPFDRSIAEMTRQGIPHTAPMLGYMRGWKVLDYDRDLNVTDPHTGIVYGAGWGFTIIPGGNDPRVTICYKDGVLGVALRVMTATRDIDRLSAYKSMYPSRNPR</sequence>
<proteinExistence type="predicted"/>
<organism evidence="2">
    <name type="scientific">viral metagenome</name>
    <dbReference type="NCBI Taxonomy" id="1070528"/>
    <lineage>
        <taxon>unclassified sequences</taxon>
        <taxon>metagenomes</taxon>
        <taxon>organismal metagenomes</taxon>
    </lineage>
</organism>
<accession>A0A6C0AQ94</accession>
<evidence type="ECO:0000256" key="1">
    <source>
        <dbReference type="SAM" id="MobiDB-lite"/>
    </source>
</evidence>
<feature type="region of interest" description="Disordered" evidence="1">
    <location>
        <begin position="1"/>
        <end position="22"/>
    </location>
</feature>